<dbReference type="EMBL" id="JASSZA010000009">
    <property type="protein sequence ID" value="KAK2101251.1"/>
    <property type="molecule type" value="Genomic_DNA"/>
</dbReference>
<dbReference type="Proteomes" id="UP001266305">
    <property type="component" value="Unassembled WGS sequence"/>
</dbReference>
<reference evidence="2 3" key="1">
    <citation type="submission" date="2023-05" db="EMBL/GenBank/DDBJ databases">
        <title>B98-5 Cell Line De Novo Hybrid Assembly: An Optical Mapping Approach.</title>
        <authorList>
            <person name="Kananen K."/>
            <person name="Auerbach J.A."/>
            <person name="Kautto E."/>
            <person name="Blachly J.S."/>
        </authorList>
    </citation>
    <scope>NUCLEOTIDE SEQUENCE [LARGE SCALE GENOMIC DNA]</scope>
    <source>
        <strain evidence="2">B95-8</strain>
        <tissue evidence="2">Cell line</tissue>
    </source>
</reference>
<name>A0ABQ9UW28_SAGOE</name>
<organism evidence="2 3">
    <name type="scientific">Saguinus oedipus</name>
    <name type="common">Cotton-top tamarin</name>
    <name type="synonym">Oedipomidas oedipus</name>
    <dbReference type="NCBI Taxonomy" id="9490"/>
    <lineage>
        <taxon>Eukaryota</taxon>
        <taxon>Metazoa</taxon>
        <taxon>Chordata</taxon>
        <taxon>Craniata</taxon>
        <taxon>Vertebrata</taxon>
        <taxon>Euteleostomi</taxon>
        <taxon>Mammalia</taxon>
        <taxon>Eutheria</taxon>
        <taxon>Euarchontoglires</taxon>
        <taxon>Primates</taxon>
        <taxon>Haplorrhini</taxon>
        <taxon>Platyrrhini</taxon>
        <taxon>Cebidae</taxon>
        <taxon>Callitrichinae</taxon>
        <taxon>Saguinus</taxon>
    </lineage>
</organism>
<proteinExistence type="predicted"/>
<sequence>MPPVLWAAAPSLEFSLLCSYGRECDPYLTLSIPASLNQAVLDGLLKPFKEWKPTVVPRRVADELVFGVHQFSAGWDDGDGTNDMKRSSSSHPSSHSHAQALSLLFPWVPALPLASDWAPRELLLGQQVVRR</sequence>
<protein>
    <submittedName>
        <fullName evidence="2">Uncharacterized protein</fullName>
    </submittedName>
</protein>
<keyword evidence="3" id="KW-1185">Reference proteome</keyword>
<comment type="caution">
    <text evidence="2">The sequence shown here is derived from an EMBL/GenBank/DDBJ whole genome shotgun (WGS) entry which is preliminary data.</text>
</comment>
<feature type="region of interest" description="Disordered" evidence="1">
    <location>
        <begin position="76"/>
        <end position="95"/>
    </location>
</feature>
<evidence type="ECO:0000256" key="1">
    <source>
        <dbReference type="SAM" id="MobiDB-lite"/>
    </source>
</evidence>
<accession>A0ABQ9UW28</accession>
<evidence type="ECO:0000313" key="2">
    <source>
        <dbReference type="EMBL" id="KAK2101251.1"/>
    </source>
</evidence>
<evidence type="ECO:0000313" key="3">
    <source>
        <dbReference type="Proteomes" id="UP001266305"/>
    </source>
</evidence>
<gene>
    <name evidence="2" type="ORF">P7K49_018917</name>
</gene>